<protein>
    <submittedName>
        <fullName evidence="1">Uncharacterized protein</fullName>
    </submittedName>
</protein>
<dbReference type="Proteomes" id="UP001234297">
    <property type="component" value="Chromosome 11"/>
</dbReference>
<sequence length="1623" mass="183124">MEVDAVHLSISLQGLQSMLSYRFEDELGLLWPSEKKDKLRLQRNLSSIGAVLEDAERRQLSLIGVRDWLQKVKDAVYDAEDVVDKLGAEALRLKVENKDSRGKKVRNFLSPSNPLAIRFKTAQKMQKLMNRFDDIVKEMIQFYFEVGDVDGLPDLISQTIDLISQTRRTSWIVNESKVLGRDREKEELIHLLFDSENDEVLSVIPIVGLGGMGKTTLAQLVYNDFRVQVHFYIRMWVYVSEVFDVKRLLQEILQSGCGSFVAPSSLDQLHTRVRETLSGKRYLLVLDDVWNEDYENWSRLRACLNCGAMGSKILVTTRSDTVASIMGTLGPHHLGALSEQDSWSLFKSLARPHPNFVSIGREIAGKCNGVPLAVTALARMLAFSNARESWENVRRSDVRDALRDHGFEVGDVDRPPDLISRTRETSSIVIETEVLGRDREKEELMHLLVASENDEVPSVIPIVGLGGMGKTTLAQLVFNDFRVQVHFDIRKWVYVSEVFDVKMLLQEILQSGYGSFVAPSSLDQLHARVRETLSGKRYLLVFDDVWNEDYENWSRLRACLNCGAMGSKILVTTRSDTVASIMGTLGPHHLGALSEQDSWSLFKSLARPHPNFVSIGREIAGKCNGVPLAVTALARMLASSNARESWENVRRSDVWDALCDHGGILPALKLSYDHLTPSLKQCFRYCAIFPKGCQIDKNKLIKQWIAHNFIYSGDGTEFLEEEGERCFKGLLTRSLFQVKAGTNDVDVRLFNMHDLVHDLLKYISEKECVVLEASMQIGLRGTRHLSLKNCEWAGKPENLEALKKCEKMHSMFLCCPIDINVCSSLMCLRVLDLSFAQIKYLPNSIDKLKQLRYLDVSSKWVTKLPETMCNLHCLQTLILLRCPLEKLPKNMKRMISLRHIEFDAATKDLHLPAGIGQLTCLRTLPKFVVGKEGDRGIEELKCLNQLSGDIRIEGLDKIRNGRHAHEANLKGKQHLRSLELSWPAIEALANTENKAEEVIENLEPHSNLKKLIVDNYMGLNFPSWMMELSNLVGIKLSHCNGCVHLPPLGQLPFLESLEIKEMNAVKYIVEFDRSHDYTHIFPSLKELYICDMPHLEGWSSSQEDAHGDDWGRERDGQPIYHCLHLITIYNCPNMTQLPKLHLLTALECLKMNGVGCNRIELPLSRSLKEVTLSNMHNLERCSARAANGMDNNDQVIFGSLRTLSISDCPKLICLPALHLPALEYLMMSRLSCEKIELHTSQSLKLVSLADMPHLKRWSPQEVNDNKQAMFPVLKLEVQACPRMVCLPNFLSPVKDIKMYQANELLLVSVANFTPLAFLSIRGIPGVKYLPKELGPNHANLHTLEISDCPKLMSLSYQLKNLSSLKELTIEGCNDLVLSLSGGLQEQQQSPLLSSLEVLKIVNSCDKQTSFPGDGIILNSLRELNIRSCGNLKSLSSVGIKNLTTLIIFDCSRVWSSTKWLGELSSLRNLIASSCPDMMNFPESIGNLTSLEKLRIEDCRCLTSLPQAMGDLELLRNLTIANCPRVTCFPRGLERLRNLQELSIDRCPDLKRVLCENGRRGEDWPRVARVPNISIDGQNIRAHLKREESSSESEEEVDERPSLFGCTRFNAKLLLPSCSSSSPP</sequence>
<gene>
    <name evidence="1" type="ORF">MRB53_032252</name>
</gene>
<dbReference type="EMBL" id="CM056819">
    <property type="protein sequence ID" value="KAJ8623722.1"/>
    <property type="molecule type" value="Genomic_DNA"/>
</dbReference>
<comment type="caution">
    <text evidence="1">The sequence shown here is derived from an EMBL/GenBank/DDBJ whole genome shotgun (WGS) entry which is preliminary data.</text>
</comment>
<evidence type="ECO:0000313" key="2">
    <source>
        <dbReference type="Proteomes" id="UP001234297"/>
    </source>
</evidence>
<evidence type="ECO:0000313" key="1">
    <source>
        <dbReference type="EMBL" id="KAJ8623722.1"/>
    </source>
</evidence>
<proteinExistence type="predicted"/>
<keyword evidence="2" id="KW-1185">Reference proteome</keyword>
<reference evidence="1 2" key="1">
    <citation type="journal article" date="2022" name="Hortic Res">
        <title>A haplotype resolved chromosomal level avocado genome allows analysis of novel avocado genes.</title>
        <authorList>
            <person name="Nath O."/>
            <person name="Fletcher S.J."/>
            <person name="Hayward A."/>
            <person name="Shaw L.M."/>
            <person name="Masouleh A.K."/>
            <person name="Furtado A."/>
            <person name="Henry R.J."/>
            <person name="Mitter N."/>
        </authorList>
    </citation>
    <scope>NUCLEOTIDE SEQUENCE [LARGE SCALE GENOMIC DNA]</scope>
    <source>
        <strain evidence="2">cv. Hass</strain>
    </source>
</reference>
<name>A0ACC2KRN1_PERAE</name>
<organism evidence="1 2">
    <name type="scientific">Persea americana</name>
    <name type="common">Avocado</name>
    <dbReference type="NCBI Taxonomy" id="3435"/>
    <lineage>
        <taxon>Eukaryota</taxon>
        <taxon>Viridiplantae</taxon>
        <taxon>Streptophyta</taxon>
        <taxon>Embryophyta</taxon>
        <taxon>Tracheophyta</taxon>
        <taxon>Spermatophyta</taxon>
        <taxon>Magnoliopsida</taxon>
        <taxon>Magnoliidae</taxon>
        <taxon>Laurales</taxon>
        <taxon>Lauraceae</taxon>
        <taxon>Persea</taxon>
    </lineage>
</organism>
<accession>A0ACC2KRN1</accession>